<dbReference type="SUPFAM" id="SSF52540">
    <property type="entry name" value="P-loop containing nucleoside triphosphate hydrolases"/>
    <property type="match status" value="1"/>
</dbReference>
<dbReference type="Pfam" id="PF05894">
    <property type="entry name" value="Podovirus_Gp16"/>
    <property type="match status" value="1"/>
</dbReference>
<name>A0AAE9LV75_9CAUD</name>
<protein>
    <submittedName>
        <fullName evidence="1">DNA packaging protein</fullName>
        <ecNumber evidence="1">3.6.4.-</ecNumber>
    </submittedName>
</protein>
<sequence>MTQATLFDFEQEQQIKKEGKKEKPKNKLEKNNIEDLYYNPQRLLSYNRIMNFVIASRGIGKTYSMKKYCINRFLKTGAQFIYLRMYKTELKKVDQLFNDVSQEFPNTKFETKGKEFYINGQLAGFAVPLSAWQSFKGNSFPNVETILFDEFVREKDNVGYPPNCVEALLNIIDTVIRNRDNFRCVCLSNSVSVVNPWFLYFNILPEPDKETGKFKRFYKYNHSVLEIPDGKDFKEERIKTRFGAMISELEYGRMSLDNEFTHDVDTFIMKRAKTSVHFCNITYKGFTMGMWVDTKSDFMFLSQDYDPSSTKSFVLSKEDMNEGKVLITNYRSDVFIHKMIRAFKKGLLMFDNQIVRQTSYEMFKKLGVQ</sequence>
<dbReference type="InterPro" id="IPR027417">
    <property type="entry name" value="P-loop_NTPase"/>
</dbReference>
<accession>A0AAE9LV75</accession>
<reference evidence="1" key="1">
    <citation type="submission" date="2022-04" db="EMBL/GenBank/DDBJ databases">
        <authorList>
            <person name="Yang M."/>
            <person name="Tan S."/>
        </authorList>
    </citation>
    <scope>NUCLEOTIDE SEQUENCE</scope>
</reference>
<dbReference type="Proteomes" id="UP001216218">
    <property type="component" value="Segment"/>
</dbReference>
<dbReference type="EC" id="3.6.4.-" evidence="1"/>
<organism evidence="1 2">
    <name type="scientific">Bacillus phage vB_BceP_LY3</name>
    <dbReference type="NCBI Taxonomy" id="2950458"/>
    <lineage>
        <taxon>Viruses</taxon>
        <taxon>Duplodnaviria</taxon>
        <taxon>Heunggongvirae</taxon>
        <taxon>Uroviricota</taxon>
        <taxon>Caudoviricetes</taxon>
        <taxon>Salasmaviridae</taxon>
        <taxon>Northropvirinae</taxon>
        <taxon>Layangcvirus</taxon>
        <taxon>Layangcvirus LY3</taxon>
    </lineage>
</organism>
<proteinExistence type="predicted"/>
<dbReference type="GO" id="GO:0016787">
    <property type="term" value="F:hydrolase activity"/>
    <property type="evidence" value="ECO:0007669"/>
    <property type="project" value="UniProtKB-KW"/>
</dbReference>
<gene>
    <name evidence="1" type="ORF">vBBcePLY3_00040</name>
</gene>
<evidence type="ECO:0000313" key="2">
    <source>
        <dbReference type="Proteomes" id="UP001216218"/>
    </source>
</evidence>
<keyword evidence="2" id="KW-1185">Reference proteome</keyword>
<keyword evidence="1" id="KW-0378">Hydrolase</keyword>
<dbReference type="EMBL" id="ON366412">
    <property type="protein sequence ID" value="USL89551.1"/>
    <property type="molecule type" value="Genomic_DNA"/>
</dbReference>
<evidence type="ECO:0000313" key="1">
    <source>
        <dbReference type="EMBL" id="USL89551.1"/>
    </source>
</evidence>
<dbReference type="InterPro" id="IPR008784">
    <property type="entry name" value="Podovirus_Gp16"/>
</dbReference>